<dbReference type="PANTHER" id="PTHR43280">
    <property type="entry name" value="ARAC-FAMILY TRANSCRIPTIONAL REGULATOR"/>
    <property type="match status" value="1"/>
</dbReference>
<evidence type="ECO:0000259" key="5">
    <source>
        <dbReference type="PROSITE" id="PS01124"/>
    </source>
</evidence>
<reference evidence="6 7" key="1">
    <citation type="journal article" date="2008" name="PLoS Genet.">
        <title>Complete genome sequence of the complex carbohydrate-degrading marine bacterium, Saccharophagus degradans strain 2-40 T.</title>
        <authorList>
            <person name="Weiner R.M."/>
            <person name="Taylor L.E.II."/>
            <person name="Henrissat B."/>
            <person name="Hauser L."/>
            <person name="Land M."/>
            <person name="Coutinho P.M."/>
            <person name="Rancurel C."/>
            <person name="Saunders E.H."/>
            <person name="Longmire A.G."/>
            <person name="Zhang H."/>
            <person name="Bayer E.A."/>
            <person name="Gilbert H.J."/>
            <person name="Larimer F."/>
            <person name="Zhulin I.B."/>
            <person name="Ekborg N.A."/>
            <person name="Lamed R."/>
            <person name="Richardson P.M."/>
            <person name="Borovok I."/>
            <person name="Hutcheson S."/>
        </authorList>
    </citation>
    <scope>NUCLEOTIDE SEQUENCE [LARGE SCALE GENOMIC DNA]</scope>
    <source>
        <strain evidence="7">2-40 / ATCC 43961 / DSM 17024</strain>
    </source>
</reference>
<accession>Q21HS4</accession>
<feature type="transmembrane region" description="Helical" evidence="4">
    <location>
        <begin position="178"/>
        <end position="201"/>
    </location>
</feature>
<dbReference type="PANTHER" id="PTHR43280:SF29">
    <property type="entry name" value="ARAC-FAMILY TRANSCRIPTIONAL REGULATOR"/>
    <property type="match status" value="1"/>
</dbReference>
<keyword evidence="4" id="KW-0812">Transmembrane</keyword>
<feature type="transmembrane region" description="Helical" evidence="4">
    <location>
        <begin position="40"/>
        <end position="59"/>
    </location>
</feature>
<dbReference type="KEGG" id="sde:Sde_2495"/>
<dbReference type="eggNOG" id="COG2207">
    <property type="taxonomic scope" value="Bacteria"/>
</dbReference>
<feature type="transmembrane region" description="Helical" evidence="4">
    <location>
        <begin position="6"/>
        <end position="28"/>
    </location>
</feature>
<dbReference type="AlphaFoldDB" id="Q21HS4"/>
<dbReference type="InterPro" id="IPR020449">
    <property type="entry name" value="Tscrpt_reg_AraC-type_HTH"/>
</dbReference>
<evidence type="ECO:0000256" key="2">
    <source>
        <dbReference type="ARBA" id="ARBA00023125"/>
    </source>
</evidence>
<dbReference type="SMART" id="SM00342">
    <property type="entry name" value="HTH_ARAC"/>
    <property type="match status" value="1"/>
</dbReference>
<evidence type="ECO:0000256" key="3">
    <source>
        <dbReference type="ARBA" id="ARBA00023163"/>
    </source>
</evidence>
<keyword evidence="4" id="KW-1133">Transmembrane helix</keyword>
<dbReference type="OrthoDB" id="6866685at2"/>
<evidence type="ECO:0000256" key="1">
    <source>
        <dbReference type="ARBA" id="ARBA00023015"/>
    </source>
</evidence>
<feature type="transmembrane region" description="Helical" evidence="4">
    <location>
        <begin position="74"/>
        <end position="96"/>
    </location>
</feature>
<dbReference type="STRING" id="203122.Sde_2495"/>
<keyword evidence="3" id="KW-0804">Transcription</keyword>
<name>Q21HS4_SACD2</name>
<dbReference type="Gene3D" id="1.10.10.60">
    <property type="entry name" value="Homeodomain-like"/>
    <property type="match status" value="1"/>
</dbReference>
<protein>
    <submittedName>
        <fullName evidence="6">Transcriptional regulator, AraC family</fullName>
    </submittedName>
</protein>
<dbReference type="HOGENOM" id="CLU_041408_2_0_6"/>
<dbReference type="GeneID" id="98614153"/>
<evidence type="ECO:0000313" key="7">
    <source>
        <dbReference type="Proteomes" id="UP000001947"/>
    </source>
</evidence>
<dbReference type="EMBL" id="CP000282">
    <property type="protein sequence ID" value="ABD81755.1"/>
    <property type="molecule type" value="Genomic_DNA"/>
</dbReference>
<keyword evidence="7" id="KW-1185">Reference proteome</keyword>
<dbReference type="PRINTS" id="PR00032">
    <property type="entry name" value="HTHARAC"/>
</dbReference>
<keyword evidence="4" id="KW-0472">Membrane</keyword>
<dbReference type="SUPFAM" id="SSF46689">
    <property type="entry name" value="Homeodomain-like"/>
    <property type="match status" value="1"/>
</dbReference>
<evidence type="ECO:0000256" key="4">
    <source>
        <dbReference type="SAM" id="Phobius"/>
    </source>
</evidence>
<dbReference type="GO" id="GO:0043565">
    <property type="term" value="F:sequence-specific DNA binding"/>
    <property type="evidence" value="ECO:0007669"/>
    <property type="project" value="InterPro"/>
</dbReference>
<dbReference type="PROSITE" id="PS01124">
    <property type="entry name" value="HTH_ARAC_FAMILY_2"/>
    <property type="match status" value="1"/>
</dbReference>
<dbReference type="GO" id="GO:0003700">
    <property type="term" value="F:DNA-binding transcription factor activity"/>
    <property type="evidence" value="ECO:0007669"/>
    <property type="project" value="InterPro"/>
</dbReference>
<organism evidence="6 7">
    <name type="scientific">Saccharophagus degradans (strain 2-40 / ATCC 43961 / DSM 17024)</name>
    <dbReference type="NCBI Taxonomy" id="203122"/>
    <lineage>
        <taxon>Bacteria</taxon>
        <taxon>Pseudomonadati</taxon>
        <taxon>Pseudomonadota</taxon>
        <taxon>Gammaproteobacteria</taxon>
        <taxon>Cellvibrionales</taxon>
        <taxon>Cellvibrionaceae</taxon>
        <taxon>Saccharophagus</taxon>
    </lineage>
</organism>
<dbReference type="RefSeq" id="WP_011468972.1">
    <property type="nucleotide sequence ID" value="NC_007912.1"/>
</dbReference>
<dbReference type="Pfam" id="PF12833">
    <property type="entry name" value="HTH_18"/>
    <property type="match status" value="1"/>
</dbReference>
<keyword evidence="2" id="KW-0238">DNA-binding</keyword>
<gene>
    <name evidence="6" type="ordered locus">Sde_2495</name>
</gene>
<feature type="transmembrane region" description="Helical" evidence="4">
    <location>
        <begin position="108"/>
        <end position="126"/>
    </location>
</feature>
<evidence type="ECO:0000313" key="6">
    <source>
        <dbReference type="EMBL" id="ABD81755.1"/>
    </source>
</evidence>
<sequence>MLGRIFNIHDVVLIVTIMECLLLALFQLAIPSGTKKDKALLSAFLASIAISSVGVLLLWNDSISLGSYFDNSLLPYFLTVSLLARGPLLFLYVQYLTKENAIIARRHIAYFLPIPIFIGYIYWFGVQSDHLTMRAEEEAQKQIANVIWDFVKYFTVAFAVLSILYIRQYQLRLKQQFSAVSMGAVAWLYLLTAGFLLSWAWGIVTHLLSGQGLIPLVLANAFGLAANYMTFILVNSLFVYSLIYAHSALRTNQDATTPIVEAEIEDTAPNRIKFAMEHDKVYLKPNLSIEALAKRIDLPVKTVSSVINVQFNTNFFEYVNTHRVEAAKALLAQPEHAKTPVAEIMTLAGFSSKSAFHRFFKRVTNMSPSEYRKQHAESN</sequence>
<proteinExistence type="predicted"/>
<dbReference type="InterPro" id="IPR009057">
    <property type="entry name" value="Homeodomain-like_sf"/>
</dbReference>
<dbReference type="Proteomes" id="UP000001947">
    <property type="component" value="Chromosome"/>
</dbReference>
<dbReference type="InterPro" id="IPR018060">
    <property type="entry name" value="HTH_AraC"/>
</dbReference>
<feature type="domain" description="HTH araC/xylS-type" evidence="5">
    <location>
        <begin position="270"/>
        <end position="374"/>
    </location>
</feature>
<feature type="transmembrane region" description="Helical" evidence="4">
    <location>
        <begin position="146"/>
        <end position="166"/>
    </location>
</feature>
<keyword evidence="1" id="KW-0805">Transcription regulation</keyword>
<feature type="transmembrane region" description="Helical" evidence="4">
    <location>
        <begin position="221"/>
        <end position="243"/>
    </location>
</feature>